<accession>A0A931B251</accession>
<dbReference type="PANTHER" id="PTHR36155">
    <property type="entry name" value="BLL5354 PROTEIN"/>
    <property type="match status" value="1"/>
</dbReference>
<gene>
    <name evidence="1" type="ORF">I2501_16890</name>
</gene>
<keyword evidence="1" id="KW-0808">Transferase</keyword>
<dbReference type="SUPFAM" id="SSF103165">
    <property type="entry name" value="Ta1353-like"/>
    <property type="match status" value="1"/>
</dbReference>
<protein>
    <submittedName>
        <fullName evidence="1">Adenosine-specific kinase</fullName>
    </submittedName>
</protein>
<keyword evidence="2" id="KW-1185">Reference proteome</keyword>
<dbReference type="AlphaFoldDB" id="A0A931B251"/>
<proteinExistence type="predicted"/>
<dbReference type="InterPro" id="IPR036902">
    <property type="entry name" value="Ta1353-like_sf"/>
</dbReference>
<dbReference type="GO" id="GO:0016301">
    <property type="term" value="F:kinase activity"/>
    <property type="evidence" value="ECO:0007669"/>
    <property type="project" value="UniProtKB-KW"/>
</dbReference>
<dbReference type="Pfam" id="PF04008">
    <property type="entry name" value="Adenosine_kin"/>
    <property type="match status" value="1"/>
</dbReference>
<name>A0A931B251_9ACTN</name>
<evidence type="ECO:0000313" key="1">
    <source>
        <dbReference type="EMBL" id="MBF9069704.1"/>
    </source>
</evidence>
<dbReference type="InterPro" id="IPR007153">
    <property type="entry name" value="Adenosine_kinase"/>
</dbReference>
<reference evidence="1" key="1">
    <citation type="submission" date="2020-11" db="EMBL/GenBank/DDBJ databases">
        <title>Isolation and identification of active actinomycetes.</title>
        <authorList>
            <person name="Yu B."/>
        </authorList>
    </citation>
    <scope>NUCLEOTIDE SEQUENCE</scope>
    <source>
        <strain evidence="1">NEAU-YB345</strain>
    </source>
</reference>
<dbReference type="Gene3D" id="3.40.1520.10">
    <property type="entry name" value="Ta1353-like"/>
    <property type="match status" value="1"/>
</dbReference>
<evidence type="ECO:0000313" key="2">
    <source>
        <dbReference type="Proteomes" id="UP000657385"/>
    </source>
</evidence>
<organism evidence="1 2">
    <name type="scientific">Streptacidiphilus fuscans</name>
    <dbReference type="NCBI Taxonomy" id="2789292"/>
    <lineage>
        <taxon>Bacteria</taxon>
        <taxon>Bacillati</taxon>
        <taxon>Actinomycetota</taxon>
        <taxon>Actinomycetes</taxon>
        <taxon>Kitasatosporales</taxon>
        <taxon>Streptomycetaceae</taxon>
        <taxon>Streptacidiphilus</taxon>
    </lineage>
</organism>
<dbReference type="PANTHER" id="PTHR36155:SF1">
    <property type="entry name" value="BLL5354 PROTEIN"/>
    <property type="match status" value="1"/>
</dbReference>
<dbReference type="EMBL" id="JADPRT010000006">
    <property type="protein sequence ID" value="MBF9069704.1"/>
    <property type="molecule type" value="Genomic_DNA"/>
</dbReference>
<dbReference type="Proteomes" id="UP000657385">
    <property type="component" value="Unassembled WGS sequence"/>
</dbReference>
<sequence length="165" mass="17298">MSSEAVSIEVVGVDKPDDLNVVIGQSHFIKTVEDLHEALVGISPHLRFGLAFCEASGPRLVRRSGNDAELTALAVANATAIGAGHCFVVLLREGYPVNVLNAIKAVPEVCGLFCATANPVQVLVAVTGQGRGVVGVVDGEPPLGEETESDVTARRQLLRTIGYKL</sequence>
<keyword evidence="1" id="KW-0418">Kinase</keyword>
<comment type="caution">
    <text evidence="1">The sequence shown here is derived from an EMBL/GenBank/DDBJ whole genome shotgun (WGS) entry which is preliminary data.</text>
</comment>
<dbReference type="RefSeq" id="WP_196194871.1">
    <property type="nucleotide sequence ID" value="NZ_JADPRT010000006.1"/>
</dbReference>